<keyword evidence="2" id="KW-0812">Transmembrane</keyword>
<dbReference type="Proteomes" id="UP000001542">
    <property type="component" value="Unassembled WGS sequence"/>
</dbReference>
<feature type="compositionally biased region" description="Polar residues" evidence="1">
    <location>
        <begin position="1"/>
        <end position="13"/>
    </location>
</feature>
<feature type="compositionally biased region" description="Basic and acidic residues" evidence="1">
    <location>
        <begin position="40"/>
        <end position="49"/>
    </location>
</feature>
<dbReference type="KEGG" id="tva:4745997"/>
<gene>
    <name evidence="3" type="ORF">TVAG_177240</name>
</gene>
<sequence length="224" mass="26422">MQNDEMICQQTCEPIQDDYETGEELEEEEIFEEEEDLENEGEKEKEKSKTFHEKYTDQELDKHLFNCYIHGIGIQKYFDILTYAGVKVPSVDTLNKRQAALGPSLEEFCLNRIQKYITDDMKAAYDCAWTGRRNAFSSFSSLANIVLKDTLTCQIFCAYEEVMLDMSYKPEILATYLKLFKLQYTLIFKNKNILFRNYIIILCEIYIKTYFASVTFFFISTLYD</sequence>
<dbReference type="VEuPathDB" id="TrichDB:TVAG_177240"/>
<keyword evidence="2" id="KW-1133">Transmembrane helix</keyword>
<organism evidence="3 4">
    <name type="scientific">Trichomonas vaginalis (strain ATCC PRA-98 / G3)</name>
    <dbReference type="NCBI Taxonomy" id="412133"/>
    <lineage>
        <taxon>Eukaryota</taxon>
        <taxon>Metamonada</taxon>
        <taxon>Parabasalia</taxon>
        <taxon>Trichomonadida</taxon>
        <taxon>Trichomonadidae</taxon>
        <taxon>Trichomonas</taxon>
    </lineage>
</organism>
<dbReference type="InParanoid" id="A2G3D2"/>
<evidence type="ECO:0000256" key="1">
    <source>
        <dbReference type="SAM" id="MobiDB-lite"/>
    </source>
</evidence>
<feature type="transmembrane region" description="Helical" evidence="2">
    <location>
        <begin position="198"/>
        <end position="223"/>
    </location>
</feature>
<protein>
    <submittedName>
        <fullName evidence="3">Uncharacterized protein</fullName>
    </submittedName>
</protein>
<accession>A2G3D2</accession>
<dbReference type="AlphaFoldDB" id="A2G3D2"/>
<reference evidence="3" key="1">
    <citation type="submission" date="2006-10" db="EMBL/GenBank/DDBJ databases">
        <authorList>
            <person name="Amadeo P."/>
            <person name="Zhao Q."/>
            <person name="Wortman J."/>
            <person name="Fraser-Liggett C."/>
            <person name="Carlton J."/>
        </authorList>
    </citation>
    <scope>NUCLEOTIDE SEQUENCE</scope>
    <source>
        <strain evidence="3">G3</strain>
    </source>
</reference>
<dbReference type="VEuPathDB" id="TrichDB:TVAGG3_0053560"/>
<dbReference type="EMBL" id="DS114321">
    <property type="protein sequence ID" value="EAX88337.1"/>
    <property type="molecule type" value="Genomic_DNA"/>
</dbReference>
<evidence type="ECO:0000256" key="2">
    <source>
        <dbReference type="SAM" id="Phobius"/>
    </source>
</evidence>
<evidence type="ECO:0000313" key="3">
    <source>
        <dbReference type="EMBL" id="EAX88337.1"/>
    </source>
</evidence>
<evidence type="ECO:0000313" key="4">
    <source>
        <dbReference type="Proteomes" id="UP000001542"/>
    </source>
</evidence>
<proteinExistence type="predicted"/>
<keyword evidence="2" id="KW-0472">Membrane</keyword>
<feature type="region of interest" description="Disordered" evidence="1">
    <location>
        <begin position="1"/>
        <end position="49"/>
    </location>
</feature>
<keyword evidence="4" id="KW-1185">Reference proteome</keyword>
<feature type="compositionally biased region" description="Acidic residues" evidence="1">
    <location>
        <begin position="15"/>
        <end position="39"/>
    </location>
</feature>
<reference evidence="3" key="2">
    <citation type="journal article" date="2007" name="Science">
        <title>Draft genome sequence of the sexually transmitted pathogen Trichomonas vaginalis.</title>
        <authorList>
            <person name="Carlton J.M."/>
            <person name="Hirt R.P."/>
            <person name="Silva J.C."/>
            <person name="Delcher A.L."/>
            <person name="Schatz M."/>
            <person name="Zhao Q."/>
            <person name="Wortman J.R."/>
            <person name="Bidwell S.L."/>
            <person name="Alsmark U.C.M."/>
            <person name="Besteiro S."/>
            <person name="Sicheritz-Ponten T."/>
            <person name="Noel C.J."/>
            <person name="Dacks J.B."/>
            <person name="Foster P.G."/>
            <person name="Simillion C."/>
            <person name="Van de Peer Y."/>
            <person name="Miranda-Saavedra D."/>
            <person name="Barton G.J."/>
            <person name="Westrop G.D."/>
            <person name="Mueller S."/>
            <person name="Dessi D."/>
            <person name="Fiori P.L."/>
            <person name="Ren Q."/>
            <person name="Paulsen I."/>
            <person name="Zhang H."/>
            <person name="Bastida-Corcuera F.D."/>
            <person name="Simoes-Barbosa A."/>
            <person name="Brown M.T."/>
            <person name="Hayes R.D."/>
            <person name="Mukherjee M."/>
            <person name="Okumura C.Y."/>
            <person name="Schneider R."/>
            <person name="Smith A.J."/>
            <person name="Vanacova S."/>
            <person name="Villalvazo M."/>
            <person name="Haas B.J."/>
            <person name="Pertea M."/>
            <person name="Feldblyum T.V."/>
            <person name="Utterback T.R."/>
            <person name="Shu C.L."/>
            <person name="Osoegawa K."/>
            <person name="de Jong P.J."/>
            <person name="Hrdy I."/>
            <person name="Horvathova L."/>
            <person name="Zubacova Z."/>
            <person name="Dolezal P."/>
            <person name="Malik S.B."/>
            <person name="Logsdon J.M. Jr."/>
            <person name="Henze K."/>
            <person name="Gupta A."/>
            <person name="Wang C.C."/>
            <person name="Dunne R.L."/>
            <person name="Upcroft J.A."/>
            <person name="Upcroft P."/>
            <person name="White O."/>
            <person name="Salzberg S.L."/>
            <person name="Tang P."/>
            <person name="Chiu C.-H."/>
            <person name="Lee Y.-S."/>
            <person name="Embley T.M."/>
            <person name="Coombs G.H."/>
            <person name="Mottram J.C."/>
            <person name="Tachezy J."/>
            <person name="Fraser-Liggett C.M."/>
            <person name="Johnson P.J."/>
        </authorList>
    </citation>
    <scope>NUCLEOTIDE SEQUENCE [LARGE SCALE GENOMIC DNA]</scope>
    <source>
        <strain evidence="3">G3</strain>
    </source>
</reference>
<name>A2G3D2_TRIV3</name>